<dbReference type="Gene3D" id="3.90.550.10">
    <property type="entry name" value="Spore Coat Polysaccharide Biosynthesis Protein SpsA, Chain A"/>
    <property type="match status" value="1"/>
</dbReference>
<feature type="transmembrane region" description="Helical" evidence="4">
    <location>
        <begin position="392"/>
        <end position="414"/>
    </location>
</feature>
<keyword evidence="8" id="KW-1185">Reference proteome</keyword>
<feature type="transmembrane region" description="Helical" evidence="4">
    <location>
        <begin position="426"/>
        <end position="451"/>
    </location>
</feature>
<evidence type="ECO:0000313" key="7">
    <source>
        <dbReference type="EMBL" id="TDD98676.1"/>
    </source>
</evidence>
<evidence type="ECO:0000259" key="5">
    <source>
        <dbReference type="Pfam" id="PF00535"/>
    </source>
</evidence>
<feature type="transmembrane region" description="Helical" evidence="4">
    <location>
        <begin position="15"/>
        <end position="36"/>
    </location>
</feature>
<feature type="transmembrane region" description="Helical" evidence="4">
    <location>
        <begin position="367"/>
        <end position="386"/>
    </location>
</feature>
<proteinExistence type="inferred from homology"/>
<evidence type="ECO:0000259" key="6">
    <source>
        <dbReference type="Pfam" id="PF13632"/>
    </source>
</evidence>
<organism evidence="7 8">
    <name type="scientific">Flavobacterium cellulosilyticum</name>
    <dbReference type="NCBI Taxonomy" id="2541731"/>
    <lineage>
        <taxon>Bacteria</taxon>
        <taxon>Pseudomonadati</taxon>
        <taxon>Bacteroidota</taxon>
        <taxon>Flavobacteriia</taxon>
        <taxon>Flavobacteriales</taxon>
        <taxon>Flavobacteriaceae</taxon>
        <taxon>Flavobacterium</taxon>
    </lineage>
</organism>
<evidence type="ECO:0000313" key="8">
    <source>
        <dbReference type="Proteomes" id="UP000295479"/>
    </source>
</evidence>
<gene>
    <name evidence="7" type="ORF">E0F76_05995</name>
</gene>
<dbReference type="CDD" id="cd06423">
    <property type="entry name" value="CESA_like"/>
    <property type="match status" value="1"/>
</dbReference>
<dbReference type="RefSeq" id="WP_132002764.1">
    <property type="nucleotide sequence ID" value="NZ_SMFK01000002.1"/>
</dbReference>
<reference evidence="7 8" key="1">
    <citation type="submission" date="2019-03" db="EMBL/GenBank/DDBJ databases">
        <title>Flavobacterium AR-3-4 sp. nov. isolated from arctic soil.</title>
        <authorList>
            <person name="Chaudhary D.K."/>
        </authorList>
    </citation>
    <scope>NUCLEOTIDE SEQUENCE [LARGE SCALE GENOMIC DNA]</scope>
    <source>
        <strain evidence="7 8">AR-3-4</strain>
    </source>
</reference>
<accession>A0A4R5CHX9</accession>
<dbReference type="InterPro" id="IPR001173">
    <property type="entry name" value="Glyco_trans_2-like"/>
</dbReference>
<keyword evidence="4" id="KW-1133">Transmembrane helix</keyword>
<name>A0A4R5CHX9_9FLAO</name>
<keyword evidence="4" id="KW-0472">Membrane</keyword>
<dbReference type="AlphaFoldDB" id="A0A4R5CHX9"/>
<keyword evidence="4" id="KW-0812">Transmembrane</keyword>
<feature type="domain" description="Glycosyltransferase 2-like" evidence="5">
    <location>
        <begin position="64"/>
        <end position="203"/>
    </location>
</feature>
<protein>
    <submittedName>
        <fullName evidence="7">Glycosyltransferase family 2 protein</fullName>
    </submittedName>
</protein>
<evidence type="ECO:0000256" key="3">
    <source>
        <dbReference type="ARBA" id="ARBA00022679"/>
    </source>
</evidence>
<dbReference type="Pfam" id="PF00535">
    <property type="entry name" value="Glycos_transf_2"/>
    <property type="match status" value="1"/>
</dbReference>
<dbReference type="PANTHER" id="PTHR43630">
    <property type="entry name" value="POLY-BETA-1,6-N-ACETYL-D-GLUCOSAMINE SYNTHASE"/>
    <property type="match status" value="1"/>
</dbReference>
<evidence type="ECO:0000256" key="1">
    <source>
        <dbReference type="ARBA" id="ARBA00006739"/>
    </source>
</evidence>
<keyword evidence="3 7" id="KW-0808">Transferase</keyword>
<feature type="domain" description="Glycosyltransferase 2-like" evidence="6">
    <location>
        <begin position="246"/>
        <end position="404"/>
    </location>
</feature>
<dbReference type="Pfam" id="PF13632">
    <property type="entry name" value="Glyco_trans_2_3"/>
    <property type="match status" value="1"/>
</dbReference>
<comment type="caution">
    <text evidence="7">The sequence shown here is derived from an EMBL/GenBank/DDBJ whole genome shotgun (WGS) entry which is preliminary data.</text>
</comment>
<dbReference type="GO" id="GO:0016757">
    <property type="term" value="F:glycosyltransferase activity"/>
    <property type="evidence" value="ECO:0007669"/>
    <property type="project" value="UniProtKB-KW"/>
</dbReference>
<dbReference type="Proteomes" id="UP000295479">
    <property type="component" value="Unassembled WGS sequence"/>
</dbReference>
<dbReference type="InterPro" id="IPR029044">
    <property type="entry name" value="Nucleotide-diphossugar_trans"/>
</dbReference>
<dbReference type="EMBL" id="SMFK01000002">
    <property type="protein sequence ID" value="TDD98676.1"/>
    <property type="molecule type" value="Genomic_DNA"/>
</dbReference>
<sequence length="475" mass="53964">MGINILSFVLNLFEYLFFGFAFLAILSYLLLALISIKETAIYIKKNSFVNYKDILSSSISPSISIIAPAYNETLNVVDNVRSLLSNHYSSYDVIIVNDGSKDDSLEKLIEAYDLVKIDYTINVKIPTKPLREGVFKSTNPAFEKLIVVDKVNGGKADALNMGLNISSNKYVACIDVDCLLIEDSLQKMIKPFLEAGDSKVIASGGVIRIANSCIIKDGKLIDVNLPTNMIVRGQILEYLRAFLLGRMAWSKLNGLLVISGAFGMFDKRIAIEAGGYDTHTVGEDMEIIVRMRRHMEELKIKYKVAYIPDPLCWTEAPDNMKIFISQRNRWTRGTIETLKKHKKIGFNPKYKTLGTISFPYWLIFERLAPLIEVAGIFYFIFLIIIGNVKWDYAIAYIILAYLFTVFFSIITIITEELTYHQYKKRGIGIQLIITALLEPILNHPVILYAAIKGNYDYYFNKKLKWGEMVRKGMSN</sequence>
<evidence type="ECO:0000256" key="2">
    <source>
        <dbReference type="ARBA" id="ARBA00022676"/>
    </source>
</evidence>
<dbReference type="OrthoDB" id="9766299at2"/>
<evidence type="ECO:0000256" key="4">
    <source>
        <dbReference type="SAM" id="Phobius"/>
    </source>
</evidence>
<dbReference type="PANTHER" id="PTHR43630:SF1">
    <property type="entry name" value="POLY-BETA-1,6-N-ACETYL-D-GLUCOSAMINE SYNTHASE"/>
    <property type="match status" value="1"/>
</dbReference>
<dbReference type="SUPFAM" id="SSF53448">
    <property type="entry name" value="Nucleotide-diphospho-sugar transferases"/>
    <property type="match status" value="1"/>
</dbReference>
<comment type="similarity">
    <text evidence="1">Belongs to the glycosyltransferase 2 family.</text>
</comment>
<keyword evidence="2" id="KW-0328">Glycosyltransferase</keyword>